<comment type="similarity">
    <text evidence="3">Belongs to the TSC-22/Dip/Bun family.</text>
</comment>
<dbReference type="Gene3D" id="1.20.5.490">
    <property type="entry name" value="Single helix bin"/>
    <property type="match status" value="1"/>
</dbReference>
<evidence type="ECO:0000256" key="1">
    <source>
        <dbReference type="ARBA" id="ARBA00004123"/>
    </source>
</evidence>
<keyword evidence="8" id="KW-0175">Coiled coil</keyword>
<evidence type="ECO:0000256" key="4">
    <source>
        <dbReference type="ARBA" id="ARBA00022490"/>
    </source>
</evidence>
<evidence type="ECO:0000256" key="3">
    <source>
        <dbReference type="ARBA" id="ARBA00007908"/>
    </source>
</evidence>
<dbReference type="CDD" id="cd21936">
    <property type="entry name" value="ZIP_TSC22D"/>
    <property type="match status" value="1"/>
</dbReference>
<dbReference type="GO" id="GO:0043066">
    <property type="term" value="P:negative regulation of apoptotic process"/>
    <property type="evidence" value="ECO:0007669"/>
    <property type="project" value="TreeGrafter"/>
</dbReference>
<dbReference type="GO" id="GO:0006357">
    <property type="term" value="P:regulation of transcription by RNA polymerase II"/>
    <property type="evidence" value="ECO:0007669"/>
    <property type="project" value="InterPro"/>
</dbReference>
<evidence type="ECO:0000256" key="6">
    <source>
        <dbReference type="ARBA" id="ARBA00023163"/>
    </source>
</evidence>
<reference evidence="10 11" key="1">
    <citation type="submission" date="2017-07" db="EMBL/GenBank/DDBJ databases">
        <authorList>
            <person name="Talla V."/>
            <person name="Backstrom N."/>
        </authorList>
    </citation>
    <scope>NUCLEOTIDE SEQUENCE [LARGE SCALE GENOMIC DNA]</scope>
</reference>
<feature type="coiled-coil region" evidence="8">
    <location>
        <begin position="120"/>
        <end position="154"/>
    </location>
</feature>
<evidence type="ECO:0000256" key="8">
    <source>
        <dbReference type="SAM" id="Coils"/>
    </source>
</evidence>
<evidence type="ECO:0000313" key="11">
    <source>
        <dbReference type="Proteomes" id="UP000324832"/>
    </source>
</evidence>
<gene>
    <name evidence="10" type="ORF">LSINAPIS_LOCUS3897</name>
</gene>
<dbReference type="InterPro" id="IPR047862">
    <property type="entry name" value="TSC22/BUN_CS"/>
</dbReference>
<evidence type="ECO:0000256" key="2">
    <source>
        <dbReference type="ARBA" id="ARBA00004496"/>
    </source>
</evidence>
<keyword evidence="4" id="KW-0963">Cytoplasm</keyword>
<keyword evidence="11" id="KW-1185">Reference proteome</keyword>
<keyword evidence="7" id="KW-0539">Nucleus</keyword>
<evidence type="ECO:0000256" key="5">
    <source>
        <dbReference type="ARBA" id="ARBA00023015"/>
    </source>
</evidence>
<feature type="region of interest" description="Disordered" evidence="9">
    <location>
        <begin position="161"/>
        <end position="182"/>
    </location>
</feature>
<feature type="compositionally biased region" description="Pro residues" evidence="9">
    <location>
        <begin position="171"/>
        <end position="182"/>
    </location>
</feature>
<keyword evidence="5" id="KW-0805">Transcription regulation</keyword>
<dbReference type="Pfam" id="PF01166">
    <property type="entry name" value="TSC22"/>
    <property type="match status" value="1"/>
</dbReference>
<name>A0A5E4Q0G6_9NEOP</name>
<dbReference type="GO" id="GO:0005634">
    <property type="term" value="C:nucleus"/>
    <property type="evidence" value="ECO:0007669"/>
    <property type="project" value="UniProtKB-SubCell"/>
</dbReference>
<comment type="subcellular location">
    <subcellularLocation>
        <location evidence="2">Cytoplasm</location>
    </subcellularLocation>
    <subcellularLocation>
        <location evidence="1">Nucleus</location>
    </subcellularLocation>
</comment>
<organism evidence="10 11">
    <name type="scientific">Leptidea sinapis</name>
    <dbReference type="NCBI Taxonomy" id="189913"/>
    <lineage>
        <taxon>Eukaryota</taxon>
        <taxon>Metazoa</taxon>
        <taxon>Ecdysozoa</taxon>
        <taxon>Arthropoda</taxon>
        <taxon>Hexapoda</taxon>
        <taxon>Insecta</taxon>
        <taxon>Pterygota</taxon>
        <taxon>Neoptera</taxon>
        <taxon>Endopterygota</taxon>
        <taxon>Lepidoptera</taxon>
        <taxon>Glossata</taxon>
        <taxon>Ditrysia</taxon>
        <taxon>Papilionoidea</taxon>
        <taxon>Pieridae</taxon>
        <taxon>Dismorphiinae</taxon>
        <taxon>Leptidea</taxon>
    </lineage>
</organism>
<dbReference type="SUPFAM" id="SSF58026">
    <property type="entry name" value="Delta-sleep-inducing peptide immunoreactive peptide"/>
    <property type="match status" value="1"/>
</dbReference>
<dbReference type="GO" id="GO:0008284">
    <property type="term" value="P:positive regulation of cell population proliferation"/>
    <property type="evidence" value="ECO:0007669"/>
    <property type="project" value="TreeGrafter"/>
</dbReference>
<protein>
    <submittedName>
        <fullName evidence="10">Uncharacterized protein</fullName>
    </submittedName>
</protein>
<dbReference type="PANTHER" id="PTHR46745">
    <property type="entry name" value="TSC22 DOMAIN FAMILY PROTEIN 1"/>
    <property type="match status" value="1"/>
</dbReference>
<dbReference type="GO" id="GO:0005829">
    <property type="term" value="C:cytosol"/>
    <property type="evidence" value="ECO:0007669"/>
    <property type="project" value="TreeGrafter"/>
</dbReference>
<evidence type="ECO:0000313" key="10">
    <source>
        <dbReference type="EMBL" id="VVC91156.1"/>
    </source>
</evidence>
<sequence>MEDTRCATCEALGRRSLSSKLLQVATAQAHLRTCNHAVPTPDQLHGSDLATRALAAKRRKSIAGLKLNLSSDSAPRSAVPEKTRSNAARRNTWCSASGTSAVAIDNKIEQAMDLVKSHLMFAVREEVEVLKERIAELMERINQLEVENSYLRAHASPDTLAQLPVAGAKQPAPPQGPPPPAS</sequence>
<dbReference type="PANTHER" id="PTHR46745:SF1">
    <property type="entry name" value="TSC22 DOMAIN FAMILY PROTEIN 1"/>
    <property type="match status" value="1"/>
</dbReference>
<evidence type="ECO:0000256" key="9">
    <source>
        <dbReference type="SAM" id="MobiDB-lite"/>
    </source>
</evidence>
<feature type="region of interest" description="Disordered" evidence="9">
    <location>
        <begin position="71"/>
        <end position="90"/>
    </location>
</feature>
<dbReference type="Proteomes" id="UP000324832">
    <property type="component" value="Unassembled WGS sequence"/>
</dbReference>
<keyword evidence="6" id="KW-0804">Transcription</keyword>
<evidence type="ECO:0000256" key="7">
    <source>
        <dbReference type="ARBA" id="ARBA00023242"/>
    </source>
</evidence>
<proteinExistence type="inferred from homology"/>
<accession>A0A5E4Q0G6</accession>
<dbReference type="AlphaFoldDB" id="A0A5E4Q0G6"/>
<dbReference type="EMBL" id="FZQP02000992">
    <property type="protein sequence ID" value="VVC91156.1"/>
    <property type="molecule type" value="Genomic_DNA"/>
</dbReference>
<dbReference type="InterPro" id="IPR000580">
    <property type="entry name" value="TSC22/Bun"/>
</dbReference>
<dbReference type="PROSITE" id="PS01289">
    <property type="entry name" value="TSC22"/>
    <property type="match status" value="1"/>
</dbReference>